<organism evidence="1 2">
    <name type="scientific">Romanomermis culicivorax</name>
    <name type="common">Nematode worm</name>
    <dbReference type="NCBI Taxonomy" id="13658"/>
    <lineage>
        <taxon>Eukaryota</taxon>
        <taxon>Metazoa</taxon>
        <taxon>Ecdysozoa</taxon>
        <taxon>Nematoda</taxon>
        <taxon>Enoplea</taxon>
        <taxon>Dorylaimia</taxon>
        <taxon>Mermithida</taxon>
        <taxon>Mermithoidea</taxon>
        <taxon>Mermithidae</taxon>
        <taxon>Romanomermis</taxon>
    </lineage>
</organism>
<sequence length="190" mass="20525">DVLGGTRPETCPICPKASVLRRCKRSSRAVARPAANVCRNGVGDDWCSISKVEAASKVDSGLLRLKLDVIGLPDDAVLLSNGRLLATAVDDEGCRGAGIIRRTITTRSCPGCFTFGFIEIPHGYGKTEKISAQKHNTKIEKLTFDRPVNSQGISTKRDIIASRTTIKNPILTSSPSTLLSNQYILSDLNR</sequence>
<dbReference type="AlphaFoldDB" id="A0A915L1R7"/>
<accession>A0A915L1R7</accession>
<protein>
    <submittedName>
        <fullName evidence="2">Uncharacterized protein</fullName>
    </submittedName>
</protein>
<proteinExistence type="predicted"/>
<name>A0A915L1R7_ROMCU</name>
<evidence type="ECO:0000313" key="2">
    <source>
        <dbReference type="WBParaSite" id="nRc.2.0.1.t45099-RA"/>
    </source>
</evidence>
<dbReference type="WBParaSite" id="nRc.2.0.1.t45099-RA">
    <property type="protein sequence ID" value="nRc.2.0.1.t45099-RA"/>
    <property type="gene ID" value="nRc.2.0.1.g45099"/>
</dbReference>
<dbReference type="Proteomes" id="UP000887565">
    <property type="component" value="Unplaced"/>
</dbReference>
<reference evidence="2" key="1">
    <citation type="submission" date="2022-11" db="UniProtKB">
        <authorList>
            <consortium name="WormBaseParasite"/>
        </authorList>
    </citation>
    <scope>IDENTIFICATION</scope>
</reference>
<evidence type="ECO:0000313" key="1">
    <source>
        <dbReference type="Proteomes" id="UP000887565"/>
    </source>
</evidence>
<keyword evidence="1" id="KW-1185">Reference proteome</keyword>